<dbReference type="Gene3D" id="3.30.70.1660">
    <property type="match status" value="1"/>
</dbReference>
<protein>
    <submittedName>
        <fullName evidence="4">Peptide chain release factor H</fullName>
    </submittedName>
</protein>
<keyword evidence="5" id="KW-1185">Reference proteome</keyword>
<comment type="similarity">
    <text evidence="1">Belongs to the prokaryotic/mitochondrial release factor family.</text>
</comment>
<feature type="coiled-coil region" evidence="2">
    <location>
        <begin position="148"/>
        <end position="175"/>
    </location>
</feature>
<feature type="domain" description="Prokaryotic-type class I peptide chain release factors" evidence="3">
    <location>
        <begin position="119"/>
        <end position="135"/>
    </location>
</feature>
<dbReference type="PROSITE" id="PS00745">
    <property type="entry name" value="RF_PROK_I"/>
    <property type="match status" value="1"/>
</dbReference>
<proteinExistence type="inferred from homology"/>
<reference evidence="4 5" key="1">
    <citation type="submission" date="2023-07" db="EMBL/GenBank/DDBJ databases">
        <authorList>
            <person name="Lian W.-H."/>
        </authorList>
    </citation>
    <scope>NUCLEOTIDE SEQUENCE [LARGE SCALE GENOMIC DNA]</scope>
    <source>
        <strain evidence="4 5">SYSU DXS3180</strain>
    </source>
</reference>
<sequence>MEEQLIQISAGRGPEECSRVVAKVVERILREARTNNIEAKMADSVKGHLKDTLASALIVLRGKHAAHLAEKWQGTVQWIAQSPYRKFHRRKNWFVSVQLFDAAQKAAFNEKDVSYKTCRASGPGGQHVNKTETAVRATHQPSGISVVALTERSQLQNKKEALERLRCKVLAWQMEKNMDAAKEQWLQHTNLKRGDAGMVIEEPL</sequence>
<evidence type="ECO:0000313" key="4">
    <source>
        <dbReference type="EMBL" id="MEX6688938.1"/>
    </source>
</evidence>
<dbReference type="Gene3D" id="3.30.160.20">
    <property type="match status" value="1"/>
</dbReference>
<gene>
    <name evidence="4" type="primary">prfH</name>
    <name evidence="4" type="ORF">QTN47_15625</name>
</gene>
<dbReference type="InterPro" id="IPR045853">
    <property type="entry name" value="Pep_chain_release_fac_I_sf"/>
</dbReference>
<evidence type="ECO:0000256" key="2">
    <source>
        <dbReference type="SAM" id="Coils"/>
    </source>
</evidence>
<dbReference type="InterPro" id="IPR017509">
    <property type="entry name" value="PrfH"/>
</dbReference>
<organism evidence="4 5">
    <name type="scientific">Danxiaibacter flavus</name>
    <dbReference type="NCBI Taxonomy" id="3049108"/>
    <lineage>
        <taxon>Bacteria</taxon>
        <taxon>Pseudomonadati</taxon>
        <taxon>Bacteroidota</taxon>
        <taxon>Chitinophagia</taxon>
        <taxon>Chitinophagales</taxon>
        <taxon>Chitinophagaceae</taxon>
        <taxon>Danxiaibacter</taxon>
    </lineage>
</organism>
<dbReference type="Proteomes" id="UP001560573">
    <property type="component" value="Unassembled WGS sequence"/>
</dbReference>
<dbReference type="SUPFAM" id="SSF75620">
    <property type="entry name" value="Release factor"/>
    <property type="match status" value="1"/>
</dbReference>
<dbReference type="PANTHER" id="PTHR43116">
    <property type="entry name" value="PEPTIDE CHAIN RELEASE FACTOR 2"/>
    <property type="match status" value="1"/>
</dbReference>
<evidence type="ECO:0000256" key="1">
    <source>
        <dbReference type="ARBA" id="ARBA00010835"/>
    </source>
</evidence>
<accession>A0ABV3ZK89</accession>
<dbReference type="PANTHER" id="PTHR43116:SF3">
    <property type="entry name" value="CLASS I PEPTIDE CHAIN RELEASE FACTOR"/>
    <property type="match status" value="1"/>
</dbReference>
<evidence type="ECO:0000259" key="3">
    <source>
        <dbReference type="PROSITE" id="PS00745"/>
    </source>
</evidence>
<dbReference type="Pfam" id="PF00472">
    <property type="entry name" value="RF-1"/>
    <property type="match status" value="1"/>
</dbReference>
<dbReference type="NCBIfam" id="TIGR03072">
    <property type="entry name" value="release_prfH"/>
    <property type="match status" value="1"/>
</dbReference>
<dbReference type="RefSeq" id="WP_369330347.1">
    <property type="nucleotide sequence ID" value="NZ_JAULBC010000005.1"/>
</dbReference>
<keyword evidence="2" id="KW-0175">Coiled coil</keyword>
<name>A0ABV3ZK89_9BACT</name>
<evidence type="ECO:0000313" key="5">
    <source>
        <dbReference type="Proteomes" id="UP001560573"/>
    </source>
</evidence>
<dbReference type="InterPro" id="IPR000352">
    <property type="entry name" value="Pep_chain_release_fac_I"/>
</dbReference>
<comment type="caution">
    <text evidence="4">The sequence shown here is derived from an EMBL/GenBank/DDBJ whole genome shotgun (WGS) entry which is preliminary data.</text>
</comment>
<dbReference type="EMBL" id="JAULBC010000005">
    <property type="protein sequence ID" value="MEX6688938.1"/>
    <property type="molecule type" value="Genomic_DNA"/>
</dbReference>